<evidence type="ECO:0000313" key="1">
    <source>
        <dbReference type="EMBL" id="KTD77531.1"/>
    </source>
</evidence>
<evidence type="ECO:0000313" key="2">
    <source>
        <dbReference type="EMBL" id="STY22841.1"/>
    </source>
</evidence>
<dbReference type="Proteomes" id="UP000054820">
    <property type="component" value="Unassembled WGS sequence"/>
</dbReference>
<proteinExistence type="predicted"/>
<dbReference type="Proteomes" id="UP000255110">
    <property type="component" value="Unassembled WGS sequence"/>
</dbReference>
<dbReference type="EMBL" id="LNYZ01000013">
    <property type="protein sequence ID" value="KTD77531.1"/>
    <property type="molecule type" value="Genomic_DNA"/>
</dbReference>
<accession>A0A378LFH7</accession>
<evidence type="ECO:0000313" key="4">
    <source>
        <dbReference type="Proteomes" id="UP000255110"/>
    </source>
</evidence>
<dbReference type="RefSeq" id="WP_058477433.1">
    <property type="nucleotide sequence ID" value="NZ_CAAAIO010000001.1"/>
</dbReference>
<dbReference type="AlphaFoldDB" id="A0A378LFH7"/>
<keyword evidence="3" id="KW-1185">Reference proteome</keyword>
<dbReference type="OrthoDB" id="5652253at2"/>
<name>A0A378LFH7_9GAMM</name>
<gene>
    <name evidence="1" type="ORF">Lstg_1888</name>
    <name evidence="2" type="ORF">NCTC11991_01441</name>
</gene>
<dbReference type="EMBL" id="UGOY01000001">
    <property type="protein sequence ID" value="STY22841.1"/>
    <property type="molecule type" value="Genomic_DNA"/>
</dbReference>
<evidence type="ECO:0000313" key="3">
    <source>
        <dbReference type="Proteomes" id="UP000054820"/>
    </source>
</evidence>
<reference evidence="2 4" key="2">
    <citation type="submission" date="2018-06" db="EMBL/GenBank/DDBJ databases">
        <authorList>
            <consortium name="Pathogen Informatics"/>
            <person name="Doyle S."/>
        </authorList>
    </citation>
    <scope>NUCLEOTIDE SEQUENCE [LARGE SCALE GENOMIC DNA]</scope>
    <source>
        <strain evidence="2 4">NCTC11991</strain>
    </source>
</reference>
<reference evidence="1 3" key="1">
    <citation type="submission" date="2015-11" db="EMBL/GenBank/DDBJ databases">
        <title>Genomic analysis of 38 Legionella species identifies large and diverse effector repertoires.</title>
        <authorList>
            <person name="Burstein D."/>
            <person name="Amaro F."/>
            <person name="Zusman T."/>
            <person name="Lifshitz Z."/>
            <person name="Cohen O."/>
            <person name="Gilbert J.A."/>
            <person name="Pupko T."/>
            <person name="Shuman H.A."/>
            <person name="Segal G."/>
        </authorList>
    </citation>
    <scope>NUCLEOTIDE SEQUENCE [LARGE SCALE GENOMIC DNA]</scope>
    <source>
        <strain evidence="1 3">SC-18-C9</strain>
    </source>
</reference>
<sequence>MRMIHKNVSSLRTKLGTNLQMTKAIPRSVQKIFPFSPLQHPLAPIMRNSLTKLELKDMNIEGEELKLIQQLHDSNRFYILEDHNEVLKRFFLAKQKENSPLGNLYKEMKYPGFLSRLVTKKFKAIYSDGRLVMPREHTTEFAEAYQKRKEKYKSARNLLESIGTAEDDLVYKEYLSLEEAAVSPLIVPHAYFLPLSDGRRTEFSPILHALNLQGGSLFDEWNNAHPYPVSISYLAAPEFRNCLSLQYDVLACVRFENSKGEAAHFASRQALAVQQPGFNSALSVIYGEDNALSGLDKSQSNTIAFYSPVFGKGLFYVDAYKTRLKHNLRQLLLLADINLSEEGTLAVKGMSLGAFAIQELLYPMERAFYEALEETLTELDLPKIKKINLMNFPSALDKFSDPADREYALLIGHRSKTKTINVHGRTIEVNTCIGAPLAAQPEKNLATHICGDSLSFPGNEVHAGIPPKVSSDDSVMHYAGGCFSMTKDIELPTSEDVLKKIHVISGNRATLFNRYESERNRQASEERSDFNLSLE</sequence>
<protein>
    <submittedName>
        <fullName evidence="2">Uncharacterized protein</fullName>
    </submittedName>
</protein>
<organism evidence="2 4">
    <name type="scientific">Legionella steigerwaltii</name>
    <dbReference type="NCBI Taxonomy" id="460"/>
    <lineage>
        <taxon>Bacteria</taxon>
        <taxon>Pseudomonadati</taxon>
        <taxon>Pseudomonadota</taxon>
        <taxon>Gammaproteobacteria</taxon>
        <taxon>Legionellales</taxon>
        <taxon>Legionellaceae</taxon>
        <taxon>Legionella</taxon>
    </lineage>
</organism>